<dbReference type="Proteomes" id="UP000093561">
    <property type="component" value="Unassembled WGS sequence"/>
</dbReference>
<sequence length="205" mass="23536">MISTNSIKSTKSQRFSRFNATLCILFTVGLFCFMSNLMYTYDEATGSLMALTTYIFTYNWFMLHGNALTRARRAFLNVANVLDTYQVYNRKYGQFYQSDPDTPGDAAETFKKAVTLSLGDIFKETTTSTNDDRIKFEEAVQKHYTDVYRAVQRAEREMMTKAPIADEIDTQQRNNNNLQEVKMIPLLPPSNLKTNENTNKSNATK</sequence>
<organism evidence="3 4">
    <name type="scientific">Wuchereria bancrofti</name>
    <dbReference type="NCBI Taxonomy" id="6293"/>
    <lineage>
        <taxon>Eukaryota</taxon>
        <taxon>Metazoa</taxon>
        <taxon>Ecdysozoa</taxon>
        <taxon>Nematoda</taxon>
        <taxon>Chromadorea</taxon>
        <taxon>Rhabditida</taxon>
        <taxon>Spirurina</taxon>
        <taxon>Spiruromorpha</taxon>
        <taxon>Filarioidea</taxon>
        <taxon>Onchocercidae</taxon>
        <taxon>Wuchereria</taxon>
    </lineage>
</organism>
<evidence type="ECO:0000256" key="1">
    <source>
        <dbReference type="SAM" id="MobiDB-lite"/>
    </source>
</evidence>
<feature type="transmembrane region" description="Helical" evidence="2">
    <location>
        <begin position="20"/>
        <end position="39"/>
    </location>
</feature>
<accession>A0AAF5Q4X9</accession>
<keyword evidence="2" id="KW-1133">Transmembrane helix</keyword>
<reference evidence="3" key="1">
    <citation type="submission" date="2015-03" db="EMBL/GenBank/DDBJ databases">
        <title>Wuchereria bancrofti Genome Sequencing Papua New Guinea Strain.</title>
        <authorList>
            <person name="Small S.T."/>
            <person name="Serre D."/>
            <person name="Zimmerman P.A."/>
        </authorList>
    </citation>
    <scope>NUCLEOTIDE SEQUENCE [LARGE SCALE GENOMIC DNA]</scope>
    <source>
        <strain evidence="3">pt0022</strain>
    </source>
</reference>
<reference evidence="3" key="2">
    <citation type="journal article" date="2016" name="Mol. Ecol.">
        <title>Population genomics of the filarial nematode parasite Wuchereria bancrofti from mosquitoes.</title>
        <authorList>
            <person name="Small S.T."/>
            <person name="Reimer L.J."/>
            <person name="Tisch D.J."/>
            <person name="King C.L."/>
            <person name="Christensen B.M."/>
            <person name="Siba P.M."/>
            <person name="Kazura J.W."/>
            <person name="Serre D."/>
            <person name="Zimmerman P.A."/>
        </authorList>
    </citation>
    <scope>NUCLEOTIDE SEQUENCE</scope>
    <source>
        <strain evidence="3">pt0022</strain>
    </source>
</reference>
<protein>
    <submittedName>
        <fullName evidence="4">Uncharacterized protein</fullName>
    </submittedName>
</protein>
<evidence type="ECO:0000313" key="3">
    <source>
        <dbReference type="Proteomes" id="UP000093561"/>
    </source>
</evidence>
<reference evidence="4" key="3">
    <citation type="submission" date="2024-02" db="UniProtKB">
        <authorList>
            <consortium name="WormBaseParasite"/>
        </authorList>
    </citation>
    <scope>IDENTIFICATION</scope>
    <source>
        <strain evidence="4">pt0022</strain>
    </source>
</reference>
<keyword evidence="2" id="KW-0812">Transmembrane</keyword>
<feature type="transmembrane region" description="Helical" evidence="2">
    <location>
        <begin position="45"/>
        <end position="63"/>
    </location>
</feature>
<feature type="region of interest" description="Disordered" evidence="1">
    <location>
        <begin position="181"/>
        <end position="205"/>
    </location>
</feature>
<proteinExistence type="predicted"/>
<name>A0AAF5Q4X9_WUCBA</name>
<keyword evidence="2" id="KW-0472">Membrane</keyword>
<dbReference type="AlphaFoldDB" id="A0AAF5Q4X9"/>
<evidence type="ECO:0000313" key="4">
    <source>
        <dbReference type="WBParaSite" id="mrna-Wban_10613"/>
    </source>
</evidence>
<dbReference type="WBParaSite" id="mrna-Wban_10613">
    <property type="protein sequence ID" value="mrna-Wban_10613"/>
    <property type="gene ID" value="Wban_10613"/>
</dbReference>
<feature type="compositionally biased region" description="Polar residues" evidence="1">
    <location>
        <begin position="191"/>
        <end position="205"/>
    </location>
</feature>
<evidence type="ECO:0000256" key="2">
    <source>
        <dbReference type="SAM" id="Phobius"/>
    </source>
</evidence>